<feature type="compositionally biased region" description="Basic residues" evidence="1">
    <location>
        <begin position="101"/>
        <end position="111"/>
    </location>
</feature>
<feature type="compositionally biased region" description="Low complexity" evidence="1">
    <location>
        <begin position="116"/>
        <end position="131"/>
    </location>
</feature>
<keyword evidence="3" id="KW-1185">Reference proteome</keyword>
<name>A0A8C7EEA0_NOTPE</name>
<sequence>MDRHCKRVSSIRGCICLTSWRLGYPIPPEKSILSFKMDYFLDVESAHRLFYSQGAQARRATLLTVPTLMTASSEEDIDRRPIRRLRSKSDTPYLEEARISRGLRGRSRKARGAGAGAAAFLGRGAAGLDRAGPSRAGPERSERVAPRLGGKGQRGPGPPLPSADP</sequence>
<reference evidence="2" key="2">
    <citation type="submission" date="2025-09" db="UniProtKB">
        <authorList>
            <consortium name="Ensembl"/>
        </authorList>
    </citation>
    <scope>IDENTIFICATION</scope>
</reference>
<protein>
    <submittedName>
        <fullName evidence="2">Uncharacterized protein</fullName>
    </submittedName>
</protein>
<dbReference type="AlphaFoldDB" id="A0A8C7EEA0"/>
<evidence type="ECO:0000256" key="1">
    <source>
        <dbReference type="SAM" id="MobiDB-lite"/>
    </source>
</evidence>
<feature type="compositionally biased region" description="Pro residues" evidence="1">
    <location>
        <begin position="156"/>
        <end position="165"/>
    </location>
</feature>
<organism evidence="2 3">
    <name type="scientific">Nothoprocta perdicaria</name>
    <name type="common">Chilean tinamou</name>
    <name type="synonym">Crypturus perdicarius</name>
    <dbReference type="NCBI Taxonomy" id="30464"/>
    <lineage>
        <taxon>Eukaryota</taxon>
        <taxon>Metazoa</taxon>
        <taxon>Chordata</taxon>
        <taxon>Craniata</taxon>
        <taxon>Vertebrata</taxon>
        <taxon>Euteleostomi</taxon>
        <taxon>Archelosauria</taxon>
        <taxon>Archosauria</taxon>
        <taxon>Dinosauria</taxon>
        <taxon>Saurischia</taxon>
        <taxon>Theropoda</taxon>
        <taxon>Coelurosauria</taxon>
        <taxon>Aves</taxon>
        <taxon>Palaeognathae</taxon>
        <taxon>Tinamiformes</taxon>
        <taxon>Tinamidae</taxon>
        <taxon>Nothoprocta</taxon>
    </lineage>
</organism>
<evidence type="ECO:0000313" key="3">
    <source>
        <dbReference type="Proteomes" id="UP000694420"/>
    </source>
</evidence>
<feature type="region of interest" description="Disordered" evidence="1">
    <location>
        <begin position="73"/>
        <end position="165"/>
    </location>
</feature>
<evidence type="ECO:0000313" key="2">
    <source>
        <dbReference type="Ensembl" id="ENSNPEP00000013815.1"/>
    </source>
</evidence>
<reference evidence="2" key="1">
    <citation type="submission" date="2025-08" db="UniProtKB">
        <authorList>
            <consortium name="Ensembl"/>
        </authorList>
    </citation>
    <scope>IDENTIFICATION</scope>
</reference>
<proteinExistence type="predicted"/>
<dbReference type="Proteomes" id="UP000694420">
    <property type="component" value="Unplaced"/>
</dbReference>
<dbReference type="Ensembl" id="ENSNPET00000014151.1">
    <property type="protein sequence ID" value="ENSNPEP00000013815.1"/>
    <property type="gene ID" value="ENSNPEG00000010324.1"/>
</dbReference>
<accession>A0A8C7EEA0</accession>